<comment type="similarity">
    <text evidence="3 12">Belongs to the TPP enzyme family.</text>
</comment>
<sequence length="576" mass="63373">MPHSQQNAIPLGVYLFDRLKQLGIRSIFGVPGDYNLRLLDFIEPAGLHWVGNCNELNAAYAADGYSRIHGLGVVITTFGVGELSAINGIAGAYAERAPVIHIVGTPSRNLQSSRALVHHTFIDGEYRRFAAMHAHVTAAQVNISDAHQAPDQIDWIIEQVMAHQRPVYLQMPEDMADIKVSASNIHARPTISPLPPIAEDDLKHVSKILSRMYSAKRPLILVDGESRNMGALDEIDQLIKATNWPTWTSAFGKGLVNEELTNVRGVCLANYGDEASSAYFKSSDLVLFLGPHLSNINTHIFTSIPDENVTITFSPEQIEIDGQIIRDVSPRRILQNILKGLDAPRLAKVDGPSTASQPLPNPSPSEALSQNLFYPFINPMFRRGDIVLTETGTAAEGGQVFRLPRDCRFFTAVTWLSIGFMLPATLGAALAQRDLAPAGQEGTKRAILFIGDGSLQMTAQELGTIIKENLDVVVIIINNNGYTIERVIHGRKAGYNDIAQWNHDHALGLFGLGNEESSRRYFVARTWGELRTALDSKQLQLNDGVVVIEVFMDQEDCTGELRDLLAEQISKEKSTV</sequence>
<dbReference type="PANTHER" id="PTHR43452:SF11">
    <property type="entry name" value="PYRUVATE DECARBOXYLASE"/>
    <property type="match status" value="1"/>
</dbReference>
<evidence type="ECO:0000256" key="2">
    <source>
        <dbReference type="ARBA" id="ARBA00001964"/>
    </source>
</evidence>
<dbReference type="GO" id="GO:0030976">
    <property type="term" value="F:thiamine pyrophosphate binding"/>
    <property type="evidence" value="ECO:0007669"/>
    <property type="project" value="InterPro"/>
</dbReference>
<evidence type="ECO:0000256" key="4">
    <source>
        <dbReference type="ARBA" id="ARBA00013202"/>
    </source>
</evidence>
<dbReference type="GO" id="GO:0004737">
    <property type="term" value="F:pyruvate decarboxylase activity"/>
    <property type="evidence" value="ECO:0007669"/>
    <property type="project" value="UniProtKB-EC"/>
</dbReference>
<dbReference type="Pfam" id="PF00205">
    <property type="entry name" value="TPP_enzyme_M"/>
    <property type="match status" value="1"/>
</dbReference>
<dbReference type="Gene3D" id="3.40.50.970">
    <property type="match status" value="2"/>
</dbReference>
<keyword evidence="17" id="KW-1185">Reference proteome</keyword>
<dbReference type="GO" id="GO:0000949">
    <property type="term" value="P:aromatic amino acid family catabolic process to alcohol via Ehrlich pathway"/>
    <property type="evidence" value="ECO:0007669"/>
    <property type="project" value="TreeGrafter"/>
</dbReference>
<evidence type="ECO:0000256" key="6">
    <source>
        <dbReference type="ARBA" id="ARBA00022723"/>
    </source>
</evidence>
<evidence type="ECO:0000256" key="5">
    <source>
        <dbReference type="ARBA" id="ARBA00014422"/>
    </source>
</evidence>
<evidence type="ECO:0000313" key="16">
    <source>
        <dbReference type="EMBL" id="KAF4458886.1"/>
    </source>
</evidence>
<keyword evidence="7" id="KW-0210">Decarboxylase</keyword>
<dbReference type="AlphaFoldDB" id="A0A8H4KY69"/>
<dbReference type="GO" id="GO:0000287">
    <property type="term" value="F:magnesium ion binding"/>
    <property type="evidence" value="ECO:0007669"/>
    <property type="project" value="InterPro"/>
</dbReference>
<name>A0A8H4KY69_9HYPO</name>
<feature type="binding site" evidence="11">
    <location>
        <position position="479"/>
    </location>
    <ligand>
        <name>Mg(2+)</name>
        <dbReference type="ChEBI" id="CHEBI:18420"/>
    </ligand>
</feature>
<dbReference type="SUPFAM" id="SSF52518">
    <property type="entry name" value="Thiamin diphosphate-binding fold (THDP-binding)"/>
    <property type="match status" value="2"/>
</dbReference>
<dbReference type="InterPro" id="IPR029061">
    <property type="entry name" value="THDP-binding"/>
</dbReference>
<reference evidence="16 17" key="1">
    <citation type="submission" date="2020-01" db="EMBL/GenBank/DDBJ databases">
        <title>Identification and distribution of gene clusters putatively required for synthesis of sphingolipid metabolism inhibitors in phylogenetically diverse species of the filamentous fungus Fusarium.</title>
        <authorList>
            <person name="Kim H.-S."/>
            <person name="Busman M."/>
            <person name="Brown D.W."/>
            <person name="Divon H."/>
            <person name="Uhlig S."/>
            <person name="Proctor R.H."/>
        </authorList>
    </citation>
    <scope>NUCLEOTIDE SEQUENCE [LARGE SCALE GENOMIC DNA]</scope>
    <source>
        <strain evidence="16 17">NRRL 20459</strain>
    </source>
</reference>
<dbReference type="GO" id="GO:0005829">
    <property type="term" value="C:cytosol"/>
    <property type="evidence" value="ECO:0007669"/>
    <property type="project" value="TreeGrafter"/>
</dbReference>
<organism evidence="16 17">
    <name type="scientific">Fusarium albosuccineum</name>
    <dbReference type="NCBI Taxonomy" id="1237068"/>
    <lineage>
        <taxon>Eukaryota</taxon>
        <taxon>Fungi</taxon>
        <taxon>Dikarya</taxon>
        <taxon>Ascomycota</taxon>
        <taxon>Pezizomycotina</taxon>
        <taxon>Sordariomycetes</taxon>
        <taxon>Hypocreomycetidae</taxon>
        <taxon>Hypocreales</taxon>
        <taxon>Nectriaceae</taxon>
        <taxon>Fusarium</taxon>
        <taxon>Fusarium decemcellulare species complex</taxon>
    </lineage>
</organism>
<dbReference type="OrthoDB" id="3970464at2759"/>
<comment type="cofactor">
    <cofactor evidence="2">
        <name>thiamine diphosphate</name>
        <dbReference type="ChEBI" id="CHEBI:58937"/>
    </cofactor>
</comment>
<dbReference type="Proteomes" id="UP000554235">
    <property type="component" value="Unassembled WGS sequence"/>
</dbReference>
<accession>A0A8H4KY69</accession>
<gene>
    <name evidence="16" type="ORF">FALBO_14362</name>
</gene>
<dbReference type="EC" id="4.1.1.1" evidence="4"/>
<keyword evidence="10" id="KW-0456">Lyase</keyword>
<evidence type="ECO:0000256" key="9">
    <source>
        <dbReference type="ARBA" id="ARBA00023052"/>
    </source>
</evidence>
<evidence type="ECO:0000256" key="10">
    <source>
        <dbReference type="ARBA" id="ARBA00023239"/>
    </source>
</evidence>
<dbReference type="CDD" id="cd07038">
    <property type="entry name" value="TPP_PYR_PDC_IPDC_like"/>
    <property type="match status" value="1"/>
</dbReference>
<comment type="cofactor">
    <cofactor evidence="11">
        <name>Mg(2+)</name>
        <dbReference type="ChEBI" id="CHEBI:18420"/>
    </cofactor>
    <text evidence="11">Binds 1 Mg(2+) per subunit.</text>
</comment>
<keyword evidence="6 11" id="KW-0479">Metal-binding</keyword>
<keyword evidence="8 11" id="KW-0460">Magnesium</keyword>
<evidence type="ECO:0000259" key="14">
    <source>
        <dbReference type="Pfam" id="PF02775"/>
    </source>
</evidence>
<evidence type="ECO:0000256" key="11">
    <source>
        <dbReference type="PIRSR" id="PIRSR036565-2"/>
    </source>
</evidence>
<evidence type="ECO:0000259" key="15">
    <source>
        <dbReference type="Pfam" id="PF02776"/>
    </source>
</evidence>
<evidence type="ECO:0000256" key="1">
    <source>
        <dbReference type="ARBA" id="ARBA00001041"/>
    </source>
</evidence>
<feature type="domain" description="Thiamine pyrophosphate enzyme central" evidence="13">
    <location>
        <begin position="206"/>
        <end position="323"/>
    </location>
</feature>
<dbReference type="CDD" id="cd02005">
    <property type="entry name" value="TPP_PDC_IPDC"/>
    <property type="match status" value="1"/>
</dbReference>
<feature type="domain" description="Thiamine pyrophosphate enzyme TPP-binding" evidence="14">
    <location>
        <begin position="397"/>
        <end position="488"/>
    </location>
</feature>
<evidence type="ECO:0000259" key="13">
    <source>
        <dbReference type="Pfam" id="PF00205"/>
    </source>
</evidence>
<feature type="binding site" evidence="11">
    <location>
        <position position="452"/>
    </location>
    <ligand>
        <name>Mg(2+)</name>
        <dbReference type="ChEBI" id="CHEBI:18420"/>
    </ligand>
</feature>
<evidence type="ECO:0000256" key="8">
    <source>
        <dbReference type="ARBA" id="ARBA00022842"/>
    </source>
</evidence>
<evidence type="ECO:0000256" key="12">
    <source>
        <dbReference type="RuleBase" id="RU362132"/>
    </source>
</evidence>
<comment type="caution">
    <text evidence="16">The sequence shown here is derived from an EMBL/GenBank/DDBJ whole genome shotgun (WGS) entry which is preliminary data.</text>
</comment>
<protein>
    <recommendedName>
        <fullName evidence="5">Pyruvate decarboxylase</fullName>
        <ecNumber evidence="4">4.1.1.1</ecNumber>
    </recommendedName>
</protein>
<dbReference type="InterPro" id="IPR012110">
    <property type="entry name" value="PDC/IPDC-like"/>
</dbReference>
<evidence type="ECO:0000256" key="7">
    <source>
        <dbReference type="ARBA" id="ARBA00022793"/>
    </source>
</evidence>
<dbReference type="InterPro" id="IPR047214">
    <property type="entry name" value="TPP_PDC_IPDC"/>
</dbReference>
<dbReference type="Gene3D" id="3.40.50.1220">
    <property type="entry name" value="TPP-binding domain"/>
    <property type="match status" value="1"/>
</dbReference>
<dbReference type="EMBL" id="JAADYS010002322">
    <property type="protein sequence ID" value="KAF4458886.1"/>
    <property type="molecule type" value="Genomic_DNA"/>
</dbReference>
<dbReference type="InterPro" id="IPR012000">
    <property type="entry name" value="Thiamin_PyroP_enz_cen_dom"/>
</dbReference>
<dbReference type="SUPFAM" id="SSF52467">
    <property type="entry name" value="DHS-like NAD/FAD-binding domain"/>
    <property type="match status" value="1"/>
</dbReference>
<dbReference type="FunFam" id="3.40.50.970:FF:000019">
    <property type="entry name" value="Pyruvate decarboxylase isozyme"/>
    <property type="match status" value="1"/>
</dbReference>
<dbReference type="InterPro" id="IPR029035">
    <property type="entry name" value="DHS-like_NAD/FAD-binding_dom"/>
</dbReference>
<dbReference type="InterPro" id="IPR011766">
    <property type="entry name" value="TPP_enzyme_TPP-bd"/>
</dbReference>
<dbReference type="Pfam" id="PF02775">
    <property type="entry name" value="TPP_enzyme_C"/>
    <property type="match status" value="1"/>
</dbReference>
<proteinExistence type="inferred from homology"/>
<keyword evidence="16" id="KW-0670">Pyruvate</keyword>
<dbReference type="PIRSF" id="PIRSF036565">
    <property type="entry name" value="Pyruvt_ip_decrb"/>
    <property type="match status" value="1"/>
</dbReference>
<dbReference type="Pfam" id="PF02776">
    <property type="entry name" value="TPP_enzyme_N"/>
    <property type="match status" value="1"/>
</dbReference>
<evidence type="ECO:0000256" key="3">
    <source>
        <dbReference type="ARBA" id="ARBA00007812"/>
    </source>
</evidence>
<keyword evidence="9 12" id="KW-0786">Thiamine pyrophosphate</keyword>
<feature type="binding site" evidence="11">
    <location>
        <position position="481"/>
    </location>
    <ligand>
        <name>Mg(2+)</name>
        <dbReference type="ChEBI" id="CHEBI:18420"/>
    </ligand>
</feature>
<feature type="domain" description="Thiamine pyrophosphate enzyme N-terminal TPP-binding" evidence="15">
    <location>
        <begin position="13"/>
        <end position="118"/>
    </location>
</feature>
<dbReference type="FunFam" id="3.40.50.970:FF:000024">
    <property type="entry name" value="Pyruvate decarboxylase isozyme"/>
    <property type="match status" value="1"/>
</dbReference>
<comment type="catalytic activity">
    <reaction evidence="1">
        <text>a 2-oxocarboxylate + H(+) = an aldehyde + CO2</text>
        <dbReference type="Rhea" id="RHEA:11628"/>
        <dbReference type="ChEBI" id="CHEBI:15378"/>
        <dbReference type="ChEBI" id="CHEBI:16526"/>
        <dbReference type="ChEBI" id="CHEBI:17478"/>
        <dbReference type="ChEBI" id="CHEBI:35179"/>
        <dbReference type="EC" id="4.1.1.1"/>
    </reaction>
</comment>
<dbReference type="GO" id="GO:0005634">
    <property type="term" value="C:nucleus"/>
    <property type="evidence" value="ECO:0007669"/>
    <property type="project" value="TreeGrafter"/>
</dbReference>
<evidence type="ECO:0000313" key="17">
    <source>
        <dbReference type="Proteomes" id="UP000554235"/>
    </source>
</evidence>
<dbReference type="InterPro" id="IPR047213">
    <property type="entry name" value="TPP_PYR_PDC_IPDC-like"/>
</dbReference>
<dbReference type="InterPro" id="IPR012001">
    <property type="entry name" value="Thiamin_PyroP_enz_TPP-bd_dom"/>
</dbReference>
<dbReference type="PANTHER" id="PTHR43452">
    <property type="entry name" value="PYRUVATE DECARBOXYLASE"/>
    <property type="match status" value="1"/>
</dbReference>